<name>A0ABQ1LQI5_9MICO</name>
<dbReference type="CDD" id="cd00085">
    <property type="entry name" value="HNHc"/>
    <property type="match status" value="1"/>
</dbReference>
<comment type="caution">
    <text evidence="3">The sequence shown here is derived from an EMBL/GenBank/DDBJ whole genome shotgun (WGS) entry which is preliminary data.</text>
</comment>
<accession>A0ABQ1LQI5</accession>
<dbReference type="InterPro" id="IPR003615">
    <property type="entry name" value="HNH_nuc"/>
</dbReference>
<gene>
    <name evidence="3" type="ORF">GCM10010974_06560</name>
</gene>
<feature type="region of interest" description="Disordered" evidence="1">
    <location>
        <begin position="283"/>
        <end position="304"/>
    </location>
</feature>
<proteinExistence type="predicted"/>
<dbReference type="Proteomes" id="UP000632322">
    <property type="component" value="Unassembled WGS sequence"/>
</dbReference>
<dbReference type="Gene3D" id="1.10.30.50">
    <property type="match status" value="1"/>
</dbReference>
<evidence type="ECO:0000313" key="4">
    <source>
        <dbReference type="Proteomes" id="UP000632322"/>
    </source>
</evidence>
<dbReference type="Pfam" id="PF01844">
    <property type="entry name" value="HNH"/>
    <property type="match status" value="1"/>
</dbReference>
<keyword evidence="3" id="KW-0540">Nuclease</keyword>
<keyword evidence="3" id="KW-0255">Endonuclease</keyword>
<reference evidence="4" key="1">
    <citation type="journal article" date="2019" name="Int. J. Syst. Evol. Microbiol.">
        <title>The Global Catalogue of Microorganisms (GCM) 10K type strain sequencing project: providing services to taxonomists for standard genome sequencing and annotation.</title>
        <authorList>
            <consortium name="The Broad Institute Genomics Platform"/>
            <consortium name="The Broad Institute Genome Sequencing Center for Infectious Disease"/>
            <person name="Wu L."/>
            <person name="Ma J."/>
        </authorList>
    </citation>
    <scope>NUCLEOTIDE SEQUENCE [LARGE SCALE GENOMIC DNA]</scope>
    <source>
        <strain evidence="4">CGMCC 1.15472</strain>
    </source>
</reference>
<dbReference type="EMBL" id="BMJG01000001">
    <property type="protein sequence ID" value="GGC26660.1"/>
    <property type="molecule type" value="Genomic_DNA"/>
</dbReference>
<feature type="compositionally biased region" description="Basic and acidic residues" evidence="1">
    <location>
        <begin position="68"/>
        <end position="89"/>
    </location>
</feature>
<feature type="region of interest" description="Disordered" evidence="1">
    <location>
        <begin position="23"/>
        <end position="93"/>
    </location>
</feature>
<keyword evidence="4" id="KW-1185">Reference proteome</keyword>
<dbReference type="SMART" id="SM00507">
    <property type="entry name" value="HNHc"/>
    <property type="match status" value="1"/>
</dbReference>
<keyword evidence="3" id="KW-0378">Hydrolase</keyword>
<sequence length="604" mass="65385">MHDEDQVDPWGEDMEWERRVREAAVASASQSGIPSAQAWAGSGPWGRGQQNTARWDEAGASSAAQESTRPRAAETAELERLSVDPKDYGGADADVDPSTLTCEQIVTDIRRSISCISFCHARVITLIDEVERRGLWAEWVGVKTLTEWVMHVASVSMHTAREYVRVMRALRDMPKVKKSLAGGDISFSKVREVTRLGERIGDDEALRLATLATGSQISRISQNYQQLADKIDNGPFPLYLAQDSVSMRQVAPGRTRITIELEEDDAAEIAAMLDAARQVLERPVHDGGSDGDGAAGEGGKADEAPYEPVSQVMCLMEIIHAFPRAEPTGSIDADRARLLVHASAEVITRSGATMEAAPAFKPPLLSIPAKPTAVCVPAGTEGEPDGPAGVEGNVPAGTSSGGADTTCRIEGFGGITAATAERLSCEALISGAIKDAGGDVLMLGRSKRLVSRRQRMALSVRDVCCQFPGCRARRRCDAHHIRPWSQGGRTDMDNLILLCRRHHTVVHKYQLRIERTGADFAGAMRGPAAFAFYLPDGSQLLPLESRMRGRMMFNTAVRVAKVRQITKAADPGTVGGGYGFDLGLCIAWMFEAEWRHARESKAVV</sequence>
<protein>
    <submittedName>
        <fullName evidence="3">HNH endonuclease</fullName>
    </submittedName>
</protein>
<dbReference type="RefSeq" id="WP_181270509.1">
    <property type="nucleotide sequence ID" value="NZ_BMJG01000001.1"/>
</dbReference>
<dbReference type="GO" id="GO:0004519">
    <property type="term" value="F:endonuclease activity"/>
    <property type="evidence" value="ECO:0007669"/>
    <property type="project" value="UniProtKB-KW"/>
</dbReference>
<feature type="domain" description="HNH nuclease" evidence="2">
    <location>
        <begin position="453"/>
        <end position="504"/>
    </location>
</feature>
<dbReference type="InterPro" id="IPR002711">
    <property type="entry name" value="HNH"/>
</dbReference>
<evidence type="ECO:0000259" key="2">
    <source>
        <dbReference type="SMART" id="SM00507"/>
    </source>
</evidence>
<evidence type="ECO:0000256" key="1">
    <source>
        <dbReference type="SAM" id="MobiDB-lite"/>
    </source>
</evidence>
<organism evidence="3 4">
    <name type="scientific">Brevibacterium sediminis</name>
    <dbReference type="NCBI Taxonomy" id="1857024"/>
    <lineage>
        <taxon>Bacteria</taxon>
        <taxon>Bacillati</taxon>
        <taxon>Actinomycetota</taxon>
        <taxon>Actinomycetes</taxon>
        <taxon>Micrococcales</taxon>
        <taxon>Brevibacteriaceae</taxon>
        <taxon>Brevibacterium</taxon>
    </lineage>
</organism>
<evidence type="ECO:0000313" key="3">
    <source>
        <dbReference type="EMBL" id="GGC26660.1"/>
    </source>
</evidence>